<accession>A0A0F8ZV87</accession>
<evidence type="ECO:0000313" key="1">
    <source>
        <dbReference type="EMBL" id="KKK89845.1"/>
    </source>
</evidence>
<organism evidence="1">
    <name type="scientific">marine sediment metagenome</name>
    <dbReference type="NCBI Taxonomy" id="412755"/>
    <lineage>
        <taxon>unclassified sequences</taxon>
        <taxon>metagenomes</taxon>
        <taxon>ecological metagenomes</taxon>
    </lineage>
</organism>
<gene>
    <name evidence="2" type="ORF">LCGC14_2256420</name>
    <name evidence="1" type="ORF">LCGC14_2729040</name>
</gene>
<dbReference type="EMBL" id="LAZR01030873">
    <property type="protein sequence ID" value="KKL55337.1"/>
    <property type="molecule type" value="Genomic_DNA"/>
</dbReference>
<reference evidence="1" key="1">
    <citation type="journal article" date="2015" name="Nature">
        <title>Complex archaea that bridge the gap between prokaryotes and eukaryotes.</title>
        <authorList>
            <person name="Spang A."/>
            <person name="Saw J.H."/>
            <person name="Jorgensen S.L."/>
            <person name="Zaremba-Niedzwiedzka K."/>
            <person name="Martijn J."/>
            <person name="Lind A.E."/>
            <person name="van Eijk R."/>
            <person name="Schleper C."/>
            <person name="Guy L."/>
            <person name="Ettema T.J."/>
        </authorList>
    </citation>
    <scope>NUCLEOTIDE SEQUENCE</scope>
</reference>
<name>A0A0F8ZV87_9ZZZZ</name>
<dbReference type="EMBL" id="LAZR01049352">
    <property type="protein sequence ID" value="KKK89845.1"/>
    <property type="molecule type" value="Genomic_DNA"/>
</dbReference>
<sequence length="91" mass="10102">MNTVTLAPPKKKKYVWEGPGKDLIGEYFTAHKSAFIGMCGNGSEEKLFLVSYCGIIQADSPKSTWCFGPWDVKVIRFVDVNITIIGEGKNE</sequence>
<protein>
    <submittedName>
        <fullName evidence="1">Uncharacterized protein</fullName>
    </submittedName>
</protein>
<dbReference type="AlphaFoldDB" id="A0A0F8ZV87"/>
<comment type="caution">
    <text evidence="1">The sequence shown here is derived from an EMBL/GenBank/DDBJ whole genome shotgun (WGS) entry which is preliminary data.</text>
</comment>
<proteinExistence type="predicted"/>
<evidence type="ECO:0000313" key="2">
    <source>
        <dbReference type="EMBL" id="KKL55337.1"/>
    </source>
</evidence>